<dbReference type="InterPro" id="IPR001845">
    <property type="entry name" value="HTH_ArsR_DNA-bd_dom"/>
</dbReference>
<accession>A0A6N8UC42</accession>
<dbReference type="InterPro" id="IPR051081">
    <property type="entry name" value="HTH_MetalResp_TranReg"/>
</dbReference>
<dbReference type="AlphaFoldDB" id="A0A6N8UC42"/>
<keyword evidence="3" id="KW-0804">Transcription</keyword>
<reference evidence="5 6" key="1">
    <citation type="submission" date="2019-12" db="EMBL/GenBank/DDBJ databases">
        <authorList>
            <person name="Yang R."/>
        </authorList>
    </citation>
    <scope>NUCLEOTIDE SEQUENCE [LARGE SCALE GENOMIC DNA]</scope>
    <source>
        <strain evidence="5 6">DONG20-135</strain>
    </source>
</reference>
<dbReference type="InterPro" id="IPR036390">
    <property type="entry name" value="WH_DNA-bd_sf"/>
</dbReference>
<feature type="domain" description="HTH arsR-type" evidence="4">
    <location>
        <begin position="1"/>
        <end position="86"/>
    </location>
</feature>
<proteinExistence type="predicted"/>
<dbReference type="PANTHER" id="PTHR33154:SF33">
    <property type="entry name" value="TRANSCRIPTIONAL REPRESSOR SDPR"/>
    <property type="match status" value="1"/>
</dbReference>
<dbReference type="InterPro" id="IPR011991">
    <property type="entry name" value="ArsR-like_HTH"/>
</dbReference>
<dbReference type="InterPro" id="IPR047796">
    <property type="entry name" value="SdpR-like_repress"/>
</dbReference>
<evidence type="ECO:0000256" key="3">
    <source>
        <dbReference type="ARBA" id="ARBA00023163"/>
    </source>
</evidence>
<dbReference type="SMART" id="SM00418">
    <property type="entry name" value="HTH_ARSR"/>
    <property type="match status" value="1"/>
</dbReference>
<dbReference type="Pfam" id="PF01022">
    <property type="entry name" value="HTH_5"/>
    <property type="match status" value="1"/>
</dbReference>
<protein>
    <submittedName>
        <fullName evidence="5">Autorepressor SdpR family transcription factor</fullName>
    </submittedName>
</protein>
<dbReference type="RefSeq" id="WP_160624633.1">
    <property type="nucleotide sequence ID" value="NZ_WUUQ01000001.1"/>
</dbReference>
<organism evidence="5 6">
    <name type="scientific">Copranaerobaculum intestinale</name>
    <dbReference type="NCBI Taxonomy" id="2692629"/>
    <lineage>
        <taxon>Bacteria</taxon>
        <taxon>Bacillati</taxon>
        <taxon>Bacillota</taxon>
        <taxon>Erysipelotrichia</taxon>
        <taxon>Erysipelotrichales</taxon>
        <taxon>Erysipelotrichaceae</taxon>
        <taxon>Copranaerobaculum</taxon>
    </lineage>
</organism>
<dbReference type="PRINTS" id="PR00778">
    <property type="entry name" value="HTHARSR"/>
</dbReference>
<evidence type="ECO:0000313" key="5">
    <source>
        <dbReference type="EMBL" id="MXQ73217.1"/>
    </source>
</evidence>
<dbReference type="PROSITE" id="PS50987">
    <property type="entry name" value="HTH_ARSR_2"/>
    <property type="match status" value="1"/>
</dbReference>
<dbReference type="GO" id="GO:0003677">
    <property type="term" value="F:DNA binding"/>
    <property type="evidence" value="ECO:0007669"/>
    <property type="project" value="UniProtKB-KW"/>
</dbReference>
<dbReference type="CDD" id="cd00090">
    <property type="entry name" value="HTH_ARSR"/>
    <property type="match status" value="1"/>
</dbReference>
<dbReference type="Proteomes" id="UP000434036">
    <property type="component" value="Unassembled WGS sequence"/>
</dbReference>
<sequence length="86" mass="9920">MSFQETFKALSDPTRREIVELLKHGKLSAGEISAHFSSSDATISHHLNILKKAGLVMDEHVGKYIYYELNMTVMEDMIGWFRSFKR</sequence>
<reference evidence="5 6" key="2">
    <citation type="submission" date="2020-01" db="EMBL/GenBank/DDBJ databases">
        <title>Clostridiaceae sp. nov. isolated from the gut of human by culturomics.</title>
        <authorList>
            <person name="Chang Y."/>
        </authorList>
    </citation>
    <scope>NUCLEOTIDE SEQUENCE [LARGE SCALE GENOMIC DNA]</scope>
    <source>
        <strain evidence="5 6">DONG20-135</strain>
    </source>
</reference>
<dbReference type="Gene3D" id="1.10.10.10">
    <property type="entry name" value="Winged helix-like DNA-binding domain superfamily/Winged helix DNA-binding domain"/>
    <property type="match status" value="1"/>
</dbReference>
<keyword evidence="2" id="KW-0238">DNA-binding</keyword>
<dbReference type="SUPFAM" id="SSF46785">
    <property type="entry name" value="Winged helix' DNA-binding domain"/>
    <property type="match status" value="1"/>
</dbReference>
<evidence type="ECO:0000259" key="4">
    <source>
        <dbReference type="PROSITE" id="PS50987"/>
    </source>
</evidence>
<name>A0A6N8UC42_9FIRM</name>
<evidence type="ECO:0000256" key="1">
    <source>
        <dbReference type="ARBA" id="ARBA00023015"/>
    </source>
</evidence>
<dbReference type="NCBIfam" id="NF033788">
    <property type="entry name" value="HTH_metalloreg"/>
    <property type="match status" value="1"/>
</dbReference>
<dbReference type="GO" id="GO:0003700">
    <property type="term" value="F:DNA-binding transcription factor activity"/>
    <property type="evidence" value="ECO:0007669"/>
    <property type="project" value="InterPro"/>
</dbReference>
<dbReference type="InterPro" id="IPR036388">
    <property type="entry name" value="WH-like_DNA-bd_sf"/>
</dbReference>
<dbReference type="PANTHER" id="PTHR33154">
    <property type="entry name" value="TRANSCRIPTIONAL REGULATOR, ARSR FAMILY"/>
    <property type="match status" value="1"/>
</dbReference>
<comment type="caution">
    <text evidence="5">The sequence shown here is derived from an EMBL/GenBank/DDBJ whole genome shotgun (WGS) entry which is preliminary data.</text>
</comment>
<dbReference type="EMBL" id="WUUQ01000001">
    <property type="protein sequence ID" value="MXQ73217.1"/>
    <property type="molecule type" value="Genomic_DNA"/>
</dbReference>
<keyword evidence="1" id="KW-0805">Transcription regulation</keyword>
<keyword evidence="6" id="KW-1185">Reference proteome</keyword>
<dbReference type="NCBIfam" id="NF033789">
    <property type="entry name" value="repress_SdpR"/>
    <property type="match status" value="1"/>
</dbReference>
<gene>
    <name evidence="5" type="ORF">GSF08_04610</name>
</gene>
<evidence type="ECO:0000313" key="6">
    <source>
        <dbReference type="Proteomes" id="UP000434036"/>
    </source>
</evidence>
<evidence type="ECO:0000256" key="2">
    <source>
        <dbReference type="ARBA" id="ARBA00023125"/>
    </source>
</evidence>